<sequence length="111" mass="12689">MKRTTAQSYVEVIANRGFDSGVKHHINGNRIVEPFPEGLQMAMFAERKFWRQKGVYSTQVGYAGGYTPNPPYEEVCSGNDTGTQYRSAIYTYTQEQMNTVSRSKEEYQKVT</sequence>
<comment type="catalytic activity">
    <reaction evidence="6">
        <text>L-methionyl-[protein] + [thioredoxin]-disulfide + H2O = L-methionyl-(S)-S-oxide-[protein] + [thioredoxin]-dithiol</text>
        <dbReference type="Rhea" id="RHEA:14217"/>
        <dbReference type="Rhea" id="RHEA-COMP:10698"/>
        <dbReference type="Rhea" id="RHEA-COMP:10700"/>
        <dbReference type="Rhea" id="RHEA-COMP:12313"/>
        <dbReference type="Rhea" id="RHEA-COMP:12315"/>
        <dbReference type="ChEBI" id="CHEBI:15377"/>
        <dbReference type="ChEBI" id="CHEBI:16044"/>
        <dbReference type="ChEBI" id="CHEBI:29950"/>
        <dbReference type="ChEBI" id="CHEBI:44120"/>
        <dbReference type="ChEBI" id="CHEBI:50058"/>
        <dbReference type="EC" id="1.8.4.11"/>
    </reaction>
</comment>
<gene>
    <name evidence="9" type="primary">MSRA</name>
    <name evidence="9" type="ORF">AOXY_G7096</name>
</gene>
<proteinExistence type="inferred from homology"/>
<dbReference type="PANTHER" id="PTHR42799:SF2">
    <property type="entry name" value="MITOCHONDRIAL PEPTIDE METHIONINE SULFOXIDE REDUCTASE"/>
    <property type="match status" value="1"/>
</dbReference>
<feature type="domain" description="Peptide methionine sulphoxide reductase MsrA" evidence="8">
    <location>
        <begin position="46"/>
        <end position="79"/>
    </location>
</feature>
<dbReference type="Pfam" id="PF01625">
    <property type="entry name" value="PMSR"/>
    <property type="match status" value="1"/>
</dbReference>
<dbReference type="SUPFAM" id="SSF55068">
    <property type="entry name" value="Peptide methionine sulfoxide reductase"/>
    <property type="match status" value="1"/>
</dbReference>
<dbReference type="AlphaFoldDB" id="A0AAD8G9K1"/>
<dbReference type="EMBL" id="JAGXEW010000006">
    <property type="protein sequence ID" value="KAK1170285.1"/>
    <property type="molecule type" value="Genomic_DNA"/>
</dbReference>
<evidence type="ECO:0000256" key="4">
    <source>
        <dbReference type="ARBA" id="ARBA00030273"/>
    </source>
</evidence>
<evidence type="ECO:0000256" key="1">
    <source>
        <dbReference type="ARBA" id="ARBA00005591"/>
    </source>
</evidence>
<dbReference type="PANTHER" id="PTHR42799">
    <property type="entry name" value="MITOCHONDRIAL PEPTIDE METHIONINE SULFOXIDE REDUCTASE"/>
    <property type="match status" value="1"/>
</dbReference>
<evidence type="ECO:0000256" key="6">
    <source>
        <dbReference type="ARBA" id="ARBA00047806"/>
    </source>
</evidence>
<evidence type="ECO:0000256" key="5">
    <source>
        <dbReference type="ARBA" id="ARBA00030643"/>
    </source>
</evidence>
<dbReference type="InterPro" id="IPR002569">
    <property type="entry name" value="Met_Sox_Rdtase_MsrA_dom"/>
</dbReference>
<comment type="catalytic activity">
    <reaction evidence="7">
        <text>[thioredoxin]-disulfide + L-methionine + H2O = L-methionine (S)-S-oxide + [thioredoxin]-dithiol</text>
        <dbReference type="Rhea" id="RHEA:19993"/>
        <dbReference type="Rhea" id="RHEA-COMP:10698"/>
        <dbReference type="Rhea" id="RHEA-COMP:10700"/>
        <dbReference type="ChEBI" id="CHEBI:15377"/>
        <dbReference type="ChEBI" id="CHEBI:29950"/>
        <dbReference type="ChEBI" id="CHEBI:50058"/>
        <dbReference type="ChEBI" id="CHEBI:57844"/>
        <dbReference type="ChEBI" id="CHEBI:58772"/>
        <dbReference type="EC" id="1.8.4.11"/>
    </reaction>
</comment>
<comment type="similarity">
    <text evidence="1">Belongs to the MsrA Met sulfoxide reductase family.</text>
</comment>
<dbReference type="GO" id="GO:0005737">
    <property type="term" value="C:cytoplasm"/>
    <property type="evidence" value="ECO:0007669"/>
    <property type="project" value="TreeGrafter"/>
</dbReference>
<organism evidence="9 10">
    <name type="scientific">Acipenser oxyrinchus oxyrinchus</name>
    <dbReference type="NCBI Taxonomy" id="40147"/>
    <lineage>
        <taxon>Eukaryota</taxon>
        <taxon>Metazoa</taxon>
        <taxon>Chordata</taxon>
        <taxon>Craniata</taxon>
        <taxon>Vertebrata</taxon>
        <taxon>Euteleostomi</taxon>
        <taxon>Actinopterygii</taxon>
        <taxon>Chondrostei</taxon>
        <taxon>Acipenseriformes</taxon>
        <taxon>Acipenseridae</taxon>
        <taxon>Acipenser</taxon>
    </lineage>
</organism>
<evidence type="ECO:0000259" key="8">
    <source>
        <dbReference type="Pfam" id="PF01625"/>
    </source>
</evidence>
<dbReference type="Gene3D" id="3.30.1060.10">
    <property type="entry name" value="Peptide methionine sulphoxide reductase MsrA"/>
    <property type="match status" value="2"/>
</dbReference>
<comment type="caution">
    <text evidence="9">The sequence shown here is derived from an EMBL/GenBank/DDBJ whole genome shotgun (WGS) entry which is preliminary data.</text>
</comment>
<dbReference type="Proteomes" id="UP001230051">
    <property type="component" value="Unassembled WGS sequence"/>
</dbReference>
<dbReference type="InterPro" id="IPR050162">
    <property type="entry name" value="MsrA_MetSO_reductase"/>
</dbReference>
<evidence type="ECO:0000256" key="3">
    <source>
        <dbReference type="ARBA" id="ARBA00023002"/>
    </source>
</evidence>
<dbReference type="EC" id="1.8.4.11" evidence="2"/>
<dbReference type="GO" id="GO:0034599">
    <property type="term" value="P:cellular response to oxidative stress"/>
    <property type="evidence" value="ECO:0007669"/>
    <property type="project" value="TreeGrafter"/>
</dbReference>
<protein>
    <recommendedName>
        <fullName evidence="2">peptide-methionine (S)-S-oxide reductase</fullName>
        <ecNumber evidence="2">1.8.4.11</ecNumber>
    </recommendedName>
    <alternativeName>
        <fullName evidence="5">Peptide-methionine (S)-S-oxide reductase</fullName>
    </alternativeName>
    <alternativeName>
        <fullName evidence="4">Protein-methionine-S-oxide reductase</fullName>
    </alternativeName>
</protein>
<keyword evidence="10" id="KW-1185">Reference proteome</keyword>
<evidence type="ECO:0000256" key="2">
    <source>
        <dbReference type="ARBA" id="ARBA00012502"/>
    </source>
</evidence>
<name>A0AAD8G9K1_ACIOX</name>
<keyword evidence="3" id="KW-0560">Oxidoreductase</keyword>
<accession>A0AAD8G9K1</accession>
<reference evidence="9" key="1">
    <citation type="submission" date="2022-02" db="EMBL/GenBank/DDBJ databases">
        <title>Atlantic sturgeon de novo genome assembly.</title>
        <authorList>
            <person name="Stock M."/>
            <person name="Klopp C."/>
            <person name="Guiguen Y."/>
            <person name="Cabau C."/>
            <person name="Parinello H."/>
            <person name="Santidrian Yebra-Pimentel E."/>
            <person name="Kuhl H."/>
            <person name="Dirks R.P."/>
            <person name="Guessner J."/>
            <person name="Wuertz S."/>
            <person name="Du K."/>
            <person name="Schartl M."/>
        </authorList>
    </citation>
    <scope>NUCLEOTIDE SEQUENCE</scope>
    <source>
        <strain evidence="9">STURGEONOMICS-FGT-2020</strain>
        <tissue evidence="9">Whole blood</tissue>
    </source>
</reference>
<evidence type="ECO:0000313" key="10">
    <source>
        <dbReference type="Proteomes" id="UP001230051"/>
    </source>
</evidence>
<dbReference type="GO" id="GO:0008113">
    <property type="term" value="F:peptide-methionine (S)-S-oxide reductase activity"/>
    <property type="evidence" value="ECO:0007669"/>
    <property type="project" value="UniProtKB-EC"/>
</dbReference>
<evidence type="ECO:0000313" key="9">
    <source>
        <dbReference type="EMBL" id="KAK1170285.1"/>
    </source>
</evidence>
<evidence type="ECO:0000256" key="7">
    <source>
        <dbReference type="ARBA" id="ARBA00048782"/>
    </source>
</evidence>
<dbReference type="InterPro" id="IPR036509">
    <property type="entry name" value="Met_Sox_Rdtase_MsrA_sf"/>
</dbReference>